<protein>
    <submittedName>
        <fullName evidence="2">Putative membrane protein</fullName>
    </submittedName>
</protein>
<evidence type="ECO:0000256" key="1">
    <source>
        <dbReference type="SAM" id="Phobius"/>
    </source>
</evidence>
<feature type="transmembrane region" description="Helical" evidence="1">
    <location>
        <begin position="20"/>
        <end position="39"/>
    </location>
</feature>
<keyword evidence="2" id="KW-0614">Plasmid</keyword>
<gene>
    <name evidence="2" type="ORF">LMV7_p00300</name>
</gene>
<reference evidence="2" key="1">
    <citation type="journal article" date="2013" name="Genome Announc.">
        <title>First complete sequence of a giant linear plasmid from a micrococcus strain isolated from an extremely high-altitude lake.</title>
        <authorList>
            <person name="Dib J.R."/>
            <person name="Schuldes J."/>
            <person name="Thurmer A."/>
            <person name="Farias M.E."/>
            <person name="Daniel R."/>
            <person name="Meinhardt F."/>
        </authorList>
    </citation>
    <scope>NUCLEOTIDE SEQUENCE</scope>
    <source>
        <strain evidence="2">V7</strain>
        <plasmid evidence="2">pLMV7</plasmid>
    </source>
</reference>
<keyword evidence="1" id="KW-0812">Transmembrane</keyword>
<accession>U5NVT3</accession>
<organism evidence="2">
    <name type="scientific">Micrococcus sp. V7</name>
    <dbReference type="NCBI Taxonomy" id="404582"/>
    <lineage>
        <taxon>Bacteria</taxon>
        <taxon>Bacillati</taxon>
        <taxon>Actinomycetota</taxon>
        <taxon>Actinomycetes</taxon>
        <taxon>Micrococcales</taxon>
        <taxon>Micrococcaceae</taxon>
        <taxon>Micrococcus</taxon>
    </lineage>
</organism>
<dbReference type="RefSeq" id="WP_023190086.1">
    <property type="nucleotide sequence ID" value="NC_022599.1"/>
</dbReference>
<keyword evidence="1" id="KW-1133">Transmembrane helix</keyword>
<name>U5NVT3_9MICC</name>
<dbReference type="EMBL" id="KF577591">
    <property type="protein sequence ID" value="AGY35452.1"/>
    <property type="molecule type" value="Genomic_DNA"/>
</dbReference>
<keyword evidence="1" id="KW-0472">Membrane</keyword>
<proteinExistence type="predicted"/>
<sequence>MPTRNPWARRWRAEHGETPVSLIMVMPVIGMILLAIIAAGRVAEAQTAVESAVGAAVREVTLSRDPGTGTAAAQSTVSRALSQRGVKCDPTVSVDAAALLNAPGVDGEASVRVQCQVPLADLLVPGLPGAVTIDREATSPVDTFRERV</sequence>
<dbReference type="AlphaFoldDB" id="U5NVT3"/>
<evidence type="ECO:0000313" key="2">
    <source>
        <dbReference type="EMBL" id="AGY35452.1"/>
    </source>
</evidence>
<geneLocation type="plasmid" evidence="2">
    <name>pLMV7</name>
</geneLocation>